<evidence type="ECO:0000256" key="8">
    <source>
        <dbReference type="SAM" id="Phobius"/>
    </source>
</evidence>
<keyword evidence="11" id="KW-1185">Reference proteome</keyword>
<keyword evidence="3" id="KW-1003">Cell membrane</keyword>
<comment type="similarity">
    <text evidence="2 7">Belongs to the ExbD/TolR family.</text>
</comment>
<keyword evidence="4 7" id="KW-0812">Transmembrane</keyword>
<keyword evidence="7" id="KW-0813">Transport</keyword>
<dbReference type="EMBL" id="QNRO01000002">
    <property type="protein sequence ID" value="RBP33395.1"/>
    <property type="molecule type" value="Genomic_DNA"/>
</dbReference>
<evidence type="ECO:0000313" key="10">
    <source>
        <dbReference type="EMBL" id="SFN20328.1"/>
    </source>
</evidence>
<sequence>MFTKRREQEEADIDITAFMNLMIVLVPVLLMSMVFNHISILELNLPDLTGAQTASAEENRQLEVVVRQSGIEVYYPSGNLVKTIDKIEPEAEGEEARHDFRTLSEVLQEIKRRLAAKNIAKNDALLLSEPGVTYQSLVSTMDTLRVAKTVVVTDAVDVELFPEISLGDAPKKGGKS</sequence>
<reference evidence="9 12" key="3">
    <citation type="submission" date="2018-06" db="EMBL/GenBank/DDBJ databases">
        <title>Freshwater and sediment microbial communities from various areas in North America, analyzing microbe dynamics in response to fracking.</title>
        <authorList>
            <person name="Lamendella R."/>
        </authorList>
    </citation>
    <scope>NUCLEOTIDE SEQUENCE [LARGE SCALE GENOMIC DNA]</scope>
    <source>
        <strain evidence="9 12">114J</strain>
    </source>
</reference>
<evidence type="ECO:0000256" key="5">
    <source>
        <dbReference type="ARBA" id="ARBA00022989"/>
    </source>
</evidence>
<organism evidence="10 11">
    <name type="scientific">Marinobacter pelagius</name>
    <dbReference type="NCBI Taxonomy" id="379482"/>
    <lineage>
        <taxon>Bacteria</taxon>
        <taxon>Pseudomonadati</taxon>
        <taxon>Pseudomonadota</taxon>
        <taxon>Gammaproteobacteria</taxon>
        <taxon>Pseudomonadales</taxon>
        <taxon>Marinobacteraceae</taxon>
        <taxon>Marinobacter</taxon>
    </lineage>
</organism>
<feature type="transmembrane region" description="Helical" evidence="8">
    <location>
        <begin position="12"/>
        <end position="35"/>
    </location>
</feature>
<dbReference type="InterPro" id="IPR003400">
    <property type="entry name" value="ExbD"/>
</dbReference>
<proteinExistence type="inferred from homology"/>
<keyword evidence="6 8" id="KW-0472">Membrane</keyword>
<dbReference type="RefSeq" id="WP_092003823.1">
    <property type="nucleotide sequence ID" value="NZ_FOUR01000005.1"/>
</dbReference>
<dbReference type="EMBL" id="FOUR01000005">
    <property type="protein sequence ID" value="SFN20328.1"/>
    <property type="molecule type" value="Genomic_DNA"/>
</dbReference>
<evidence type="ECO:0000256" key="6">
    <source>
        <dbReference type="ARBA" id="ARBA00023136"/>
    </source>
</evidence>
<dbReference type="GO" id="GO:0015031">
    <property type="term" value="P:protein transport"/>
    <property type="evidence" value="ECO:0007669"/>
    <property type="project" value="UniProtKB-KW"/>
</dbReference>
<evidence type="ECO:0000256" key="3">
    <source>
        <dbReference type="ARBA" id="ARBA00022475"/>
    </source>
</evidence>
<evidence type="ECO:0000313" key="11">
    <source>
        <dbReference type="Proteomes" id="UP000199339"/>
    </source>
</evidence>
<dbReference type="GO" id="GO:0022857">
    <property type="term" value="F:transmembrane transporter activity"/>
    <property type="evidence" value="ECO:0007669"/>
    <property type="project" value="InterPro"/>
</dbReference>
<dbReference type="GO" id="GO:0005886">
    <property type="term" value="C:plasma membrane"/>
    <property type="evidence" value="ECO:0007669"/>
    <property type="project" value="UniProtKB-SubCell"/>
</dbReference>
<dbReference type="OrthoDB" id="9150865at2"/>
<reference evidence="11" key="2">
    <citation type="submission" date="2016-10" db="EMBL/GenBank/DDBJ databases">
        <authorList>
            <person name="Varghese N."/>
            <person name="Submissions S."/>
        </authorList>
    </citation>
    <scope>NUCLEOTIDE SEQUENCE [LARGE SCALE GENOMIC DNA]</scope>
    <source>
        <strain evidence="11">CGMCC 1.6775</strain>
    </source>
</reference>
<evidence type="ECO:0000256" key="1">
    <source>
        <dbReference type="ARBA" id="ARBA00004162"/>
    </source>
</evidence>
<evidence type="ECO:0000256" key="7">
    <source>
        <dbReference type="RuleBase" id="RU003879"/>
    </source>
</evidence>
<evidence type="ECO:0000256" key="2">
    <source>
        <dbReference type="ARBA" id="ARBA00005811"/>
    </source>
</evidence>
<dbReference type="Proteomes" id="UP000199339">
    <property type="component" value="Unassembled WGS sequence"/>
</dbReference>
<dbReference type="Pfam" id="PF02472">
    <property type="entry name" value="ExbD"/>
    <property type="match status" value="1"/>
</dbReference>
<dbReference type="AlphaFoldDB" id="A0A1I4X2M3"/>
<evidence type="ECO:0000256" key="4">
    <source>
        <dbReference type="ARBA" id="ARBA00022692"/>
    </source>
</evidence>
<comment type="subcellular location">
    <subcellularLocation>
        <location evidence="1">Cell membrane</location>
        <topology evidence="1">Single-pass membrane protein</topology>
    </subcellularLocation>
    <subcellularLocation>
        <location evidence="7">Cell membrane</location>
        <topology evidence="7">Single-pass type II membrane protein</topology>
    </subcellularLocation>
</comment>
<evidence type="ECO:0000313" key="12">
    <source>
        <dbReference type="Proteomes" id="UP000252995"/>
    </source>
</evidence>
<gene>
    <name evidence="9" type="ORF">DET50_102208</name>
    <name evidence="10" type="ORF">SAMN04487961_2463</name>
</gene>
<evidence type="ECO:0000313" key="9">
    <source>
        <dbReference type="EMBL" id="RBP33395.1"/>
    </source>
</evidence>
<protein>
    <submittedName>
        <fullName evidence="10">Biopolymer transport protein ExbD/TolR</fullName>
    </submittedName>
</protein>
<accession>A0A1I4X2M3</accession>
<dbReference type="STRING" id="379482.SAMN04487961_2463"/>
<name>A0A1I4X2M3_9GAMM</name>
<keyword evidence="7" id="KW-0653">Protein transport</keyword>
<reference evidence="10" key="1">
    <citation type="submission" date="2016-10" db="EMBL/GenBank/DDBJ databases">
        <authorList>
            <person name="de Groot N.N."/>
        </authorList>
    </citation>
    <scope>NUCLEOTIDE SEQUENCE [LARGE SCALE GENOMIC DNA]</scope>
    <source>
        <strain evidence="10">CGMCC 1.6775</strain>
    </source>
</reference>
<keyword evidence="5 8" id="KW-1133">Transmembrane helix</keyword>
<dbReference type="Proteomes" id="UP000252995">
    <property type="component" value="Unassembled WGS sequence"/>
</dbReference>